<dbReference type="PANTHER" id="PTHR43798">
    <property type="entry name" value="MONOACYLGLYCEROL LIPASE"/>
    <property type="match status" value="1"/>
</dbReference>
<comment type="caution">
    <text evidence="2">The sequence shown here is derived from an EMBL/GenBank/DDBJ whole genome shotgun (WGS) entry which is preliminary data.</text>
</comment>
<evidence type="ECO:0000313" key="2">
    <source>
        <dbReference type="EMBL" id="KOF16710.1"/>
    </source>
</evidence>
<dbReference type="PATRIC" id="fig|106592.7.peg.1997"/>
<evidence type="ECO:0000313" key="3">
    <source>
        <dbReference type="Proteomes" id="UP000037425"/>
    </source>
</evidence>
<dbReference type="GO" id="GO:0016020">
    <property type="term" value="C:membrane"/>
    <property type="evidence" value="ECO:0007669"/>
    <property type="project" value="TreeGrafter"/>
</dbReference>
<dbReference type="PANTHER" id="PTHR43798:SF20">
    <property type="entry name" value="2-SUCCINYL-6-HYDROXY-2,4-CYCLOHEXADIENE-1-CARBOXYLATE SYNTHASE-RELATED"/>
    <property type="match status" value="1"/>
</dbReference>
<dbReference type="InterPro" id="IPR029058">
    <property type="entry name" value="AB_hydrolase_fold"/>
</dbReference>
<dbReference type="Proteomes" id="UP000037425">
    <property type="component" value="Unassembled WGS sequence"/>
</dbReference>
<dbReference type="SUPFAM" id="SSF53474">
    <property type="entry name" value="alpha/beta-Hydrolases"/>
    <property type="match status" value="1"/>
</dbReference>
<dbReference type="InterPro" id="IPR000073">
    <property type="entry name" value="AB_hydrolase_1"/>
</dbReference>
<name>A0A0L8BQ80_ENSAD</name>
<evidence type="ECO:0000259" key="1">
    <source>
        <dbReference type="Pfam" id="PF00561"/>
    </source>
</evidence>
<proteinExistence type="predicted"/>
<dbReference type="AlphaFoldDB" id="A0A0L8BQ80"/>
<sequence>MTVIDQQSWAAAKRRIELPGGRQFAYVDHGQGPALLLLHGYSDTSRSFSLIAPSLGGYRLIIPDLGGHGGSMPKEGLSVAELAHDVDRLVDRLAIHEFALVGHSMGAMVAIEIAARRRQAVRALVLLSGSLKPDFGPRTDVARAIRGLKDPLGPDDDFFDHWHACSRLVDTAFLRHLRREAAAIPMTTWRTLLDALAVTDLRSRAAQVRAPVLCIAGAQDPLFDIGHRQVLAETFASVHSITLDGHGHNPHWESPADVAALILSFFGDEVSQPRSTSDLSATHRRR</sequence>
<dbReference type="PRINTS" id="PR00111">
    <property type="entry name" value="ABHYDROLASE"/>
</dbReference>
<organism evidence="2 3">
    <name type="scientific">Ensifer adhaerens</name>
    <name type="common">Sinorhizobium morelense</name>
    <dbReference type="NCBI Taxonomy" id="106592"/>
    <lineage>
        <taxon>Bacteria</taxon>
        <taxon>Pseudomonadati</taxon>
        <taxon>Pseudomonadota</taxon>
        <taxon>Alphaproteobacteria</taxon>
        <taxon>Hyphomicrobiales</taxon>
        <taxon>Rhizobiaceae</taxon>
        <taxon>Sinorhizobium/Ensifer group</taxon>
        <taxon>Ensifer</taxon>
    </lineage>
</organism>
<reference evidence="3" key="1">
    <citation type="submission" date="2015-07" db="EMBL/GenBank/DDBJ databases">
        <title>Whole genome sequence of an Ensifer adhaerens strain isolated from a cave pool in the Wind Cave National Park.</title>
        <authorList>
            <person name="Eng W.W.H."/>
            <person name="Gan H.M."/>
            <person name="Barton H.A."/>
            <person name="Savka M.A."/>
        </authorList>
    </citation>
    <scope>NUCLEOTIDE SEQUENCE [LARGE SCALE GENOMIC DNA]</scope>
    <source>
        <strain evidence="3">SD006</strain>
    </source>
</reference>
<dbReference type="GO" id="GO:0016787">
    <property type="term" value="F:hydrolase activity"/>
    <property type="evidence" value="ECO:0007669"/>
    <property type="project" value="UniProtKB-KW"/>
</dbReference>
<dbReference type="Gene3D" id="3.40.50.1820">
    <property type="entry name" value="alpha/beta hydrolase"/>
    <property type="match status" value="1"/>
</dbReference>
<dbReference type="InterPro" id="IPR050266">
    <property type="entry name" value="AB_hydrolase_sf"/>
</dbReference>
<dbReference type="Pfam" id="PF00561">
    <property type="entry name" value="Abhydrolase_1"/>
    <property type="match status" value="1"/>
</dbReference>
<dbReference type="EMBL" id="LGAP01000015">
    <property type="protein sequence ID" value="KOF16710.1"/>
    <property type="molecule type" value="Genomic_DNA"/>
</dbReference>
<protein>
    <submittedName>
        <fullName evidence="2">Hydrolase</fullName>
    </submittedName>
</protein>
<accession>A0A0L8BQ80</accession>
<feature type="domain" description="AB hydrolase-1" evidence="1">
    <location>
        <begin position="33"/>
        <end position="255"/>
    </location>
</feature>
<gene>
    <name evidence="2" type="ORF">AC244_20800</name>
</gene>
<keyword evidence="2" id="KW-0378">Hydrolase</keyword>